<dbReference type="InterPro" id="IPR006860">
    <property type="entry name" value="FecR"/>
</dbReference>
<accession>A0A1I3PA04</accession>
<feature type="domain" description="FecR protein" evidence="2">
    <location>
        <begin position="176"/>
        <end position="231"/>
    </location>
</feature>
<protein>
    <submittedName>
        <fullName evidence="3">FecR protein</fullName>
    </submittedName>
</protein>
<evidence type="ECO:0000256" key="1">
    <source>
        <dbReference type="SAM" id="Phobius"/>
    </source>
</evidence>
<dbReference type="Proteomes" id="UP000199518">
    <property type="component" value="Unassembled WGS sequence"/>
</dbReference>
<dbReference type="STRING" id="1576369.SAMN05421753_11684"/>
<dbReference type="PANTHER" id="PTHR30273:SF2">
    <property type="entry name" value="PROTEIN FECR"/>
    <property type="match status" value="1"/>
</dbReference>
<keyword evidence="4" id="KW-1185">Reference proteome</keyword>
<evidence type="ECO:0000313" key="3">
    <source>
        <dbReference type="EMBL" id="SFJ18343.1"/>
    </source>
</evidence>
<organism evidence="3 4">
    <name type="scientific">Planctomicrobium piriforme</name>
    <dbReference type="NCBI Taxonomy" id="1576369"/>
    <lineage>
        <taxon>Bacteria</taxon>
        <taxon>Pseudomonadati</taxon>
        <taxon>Planctomycetota</taxon>
        <taxon>Planctomycetia</taxon>
        <taxon>Planctomycetales</taxon>
        <taxon>Planctomycetaceae</taxon>
        <taxon>Planctomicrobium</taxon>
    </lineage>
</organism>
<proteinExistence type="predicted"/>
<feature type="transmembrane region" description="Helical" evidence="1">
    <location>
        <begin position="78"/>
        <end position="100"/>
    </location>
</feature>
<name>A0A1I3PA04_9PLAN</name>
<dbReference type="PANTHER" id="PTHR30273">
    <property type="entry name" value="PERIPLASMIC SIGNAL SENSOR AND SIGMA FACTOR ACTIVATOR FECR-RELATED"/>
    <property type="match status" value="1"/>
</dbReference>
<gene>
    <name evidence="3" type="ORF">SAMN05421753_11684</name>
</gene>
<dbReference type="Pfam" id="PF04773">
    <property type="entry name" value="FecR"/>
    <property type="match status" value="1"/>
</dbReference>
<keyword evidence="1" id="KW-0472">Membrane</keyword>
<evidence type="ECO:0000259" key="2">
    <source>
        <dbReference type="Pfam" id="PF04773"/>
    </source>
</evidence>
<reference evidence="4" key="1">
    <citation type="submission" date="2016-10" db="EMBL/GenBank/DDBJ databases">
        <authorList>
            <person name="Varghese N."/>
            <person name="Submissions S."/>
        </authorList>
    </citation>
    <scope>NUCLEOTIDE SEQUENCE [LARGE SCALE GENOMIC DNA]</scope>
    <source>
        <strain evidence="4">DSM 26348</strain>
    </source>
</reference>
<dbReference type="InterPro" id="IPR012373">
    <property type="entry name" value="Ferrdict_sens_TM"/>
</dbReference>
<keyword evidence="1" id="KW-1133">Transmembrane helix</keyword>
<dbReference type="RefSeq" id="WP_175517665.1">
    <property type="nucleotide sequence ID" value="NZ_FOQD01000016.1"/>
</dbReference>
<dbReference type="Gene3D" id="2.60.120.1440">
    <property type="match status" value="1"/>
</dbReference>
<sequence length="457" mass="49829">MTTVEKLRSMLLLPQEERESPEVVAAIRNLIEQDQDALRLYVRWSHFESSLQWSLSGDPTCRSEVLTLVQRESLRQRLLRSSLLTASLMLAVVVGINWWAMEIRRAVRENPAHLIAGDFRVSDDAVWAGPAASNRGLLQPGDRFQLLQGELLLTMDSGAVAACSGPIDLQILDNMGLFIHRGDVCIDVPQRAIGFRVSSPTGQAVDLGTVFGVRVDEDGEMEVHVLKGSVRTEPRQSAPVVVNAGSMQLVHSDGKPTSIQAAQAGVFADELLKLAGLESTANDIAFVPQPPKSVLLHDLAASDTATVFLEQSNHLLDDELSIYVPRPGDYQSDRWPKLGALKAGTRVSSYLIHAENLTSSQIEGTVVFRGRILGFALDREQLNATDRAYGNPLTAYPSGAAEQQPLMRGFLANPQGEPEVGDSLTILPDGKTIQFIMTCTSGNVDQMRIFVGQEDAP</sequence>
<evidence type="ECO:0000313" key="4">
    <source>
        <dbReference type="Proteomes" id="UP000199518"/>
    </source>
</evidence>
<keyword evidence="1" id="KW-0812">Transmembrane</keyword>
<dbReference type="EMBL" id="FOQD01000016">
    <property type="protein sequence ID" value="SFJ18343.1"/>
    <property type="molecule type" value="Genomic_DNA"/>
</dbReference>
<dbReference type="GO" id="GO:0016989">
    <property type="term" value="F:sigma factor antagonist activity"/>
    <property type="evidence" value="ECO:0007669"/>
    <property type="project" value="TreeGrafter"/>
</dbReference>
<dbReference type="AlphaFoldDB" id="A0A1I3PA04"/>